<keyword evidence="1" id="KW-1133">Transmembrane helix</keyword>
<geneLocation type="plasmid" evidence="2 3">
    <name>pDEIPE01</name>
</geneLocation>
<keyword evidence="1" id="KW-0812">Transmembrane</keyword>
<evidence type="ECO:0008006" key="4">
    <source>
        <dbReference type="Google" id="ProtNLM"/>
    </source>
</evidence>
<keyword evidence="2" id="KW-0614">Plasmid</keyword>
<proteinExistence type="predicted"/>
<organism evidence="2 3">
    <name type="scientific">Deinococcus peraridilitoris (strain DSM 19664 / LMG 22246 / CIP 109416 / KR-200)</name>
    <dbReference type="NCBI Taxonomy" id="937777"/>
    <lineage>
        <taxon>Bacteria</taxon>
        <taxon>Thermotogati</taxon>
        <taxon>Deinococcota</taxon>
        <taxon>Deinococci</taxon>
        <taxon>Deinococcales</taxon>
        <taxon>Deinococcaceae</taxon>
        <taxon>Deinococcus</taxon>
    </lineage>
</organism>
<keyword evidence="1" id="KW-0472">Membrane</keyword>
<dbReference type="EMBL" id="CP003383">
    <property type="protein sequence ID" value="AFZ69287.1"/>
    <property type="molecule type" value="Genomic_DNA"/>
</dbReference>
<evidence type="ECO:0000313" key="2">
    <source>
        <dbReference type="EMBL" id="AFZ69287.1"/>
    </source>
</evidence>
<feature type="transmembrane region" description="Helical" evidence="1">
    <location>
        <begin position="120"/>
        <end position="142"/>
    </location>
</feature>
<dbReference type="AlphaFoldDB" id="L0A7X8"/>
<dbReference type="OrthoDB" id="71717at2"/>
<dbReference type="PATRIC" id="fig|937777.3.peg.3884"/>
<reference evidence="3" key="1">
    <citation type="submission" date="2012-03" db="EMBL/GenBank/DDBJ databases">
        <title>Complete sequence of plasmid 1 of Deinococcus peraridilitoris DSM 19664.</title>
        <authorList>
            <person name="Lucas S."/>
            <person name="Copeland A."/>
            <person name="Lapidus A."/>
            <person name="Glavina del Rio T."/>
            <person name="Dalin E."/>
            <person name="Tice H."/>
            <person name="Bruce D."/>
            <person name="Goodwin L."/>
            <person name="Pitluck S."/>
            <person name="Peters L."/>
            <person name="Mikhailova N."/>
            <person name="Lu M."/>
            <person name="Kyrpides N."/>
            <person name="Mavromatis K."/>
            <person name="Ivanova N."/>
            <person name="Brettin T."/>
            <person name="Detter J.C."/>
            <person name="Han C."/>
            <person name="Larimer F."/>
            <person name="Land M."/>
            <person name="Hauser L."/>
            <person name="Markowitz V."/>
            <person name="Cheng J.-F."/>
            <person name="Hugenholtz P."/>
            <person name="Woyke T."/>
            <person name="Wu D."/>
            <person name="Pukall R."/>
            <person name="Steenblock K."/>
            <person name="Brambilla E."/>
            <person name="Klenk H.-P."/>
            <person name="Eisen J.A."/>
        </authorList>
    </citation>
    <scope>NUCLEOTIDE SEQUENCE [LARGE SCALE GENOMIC DNA]</scope>
    <source>
        <strain evidence="3">DSM 19664 / LMG 22246 / CIP 109416 / KR-200</strain>
        <plasmid evidence="3">Plasmid pDEIPE01</plasmid>
    </source>
</reference>
<protein>
    <recommendedName>
        <fullName evidence="4">Urease accessory protein UreH-like transmembrane domain-containing protein</fullName>
    </recommendedName>
</protein>
<evidence type="ECO:0000313" key="3">
    <source>
        <dbReference type="Proteomes" id="UP000010467"/>
    </source>
</evidence>
<feature type="transmembrane region" description="Helical" evidence="1">
    <location>
        <begin position="42"/>
        <end position="68"/>
    </location>
</feature>
<evidence type="ECO:0000256" key="1">
    <source>
        <dbReference type="SAM" id="Phobius"/>
    </source>
</evidence>
<sequence length="143" mass="15486">MMLLVGLVILGVIRLHFALGVKLSSKMQALGEARGGFLGAYALSVALSLAFCPTLFFLFFGLTLPLAATSPFGSLYPAVFALGMSVPLLGLASLWSLSREDGEASRCKRYLRGWRSWNRAGTYLAGIVMLSAGLQETFVYWLL</sequence>
<dbReference type="RefSeq" id="WP_015231189.1">
    <property type="nucleotide sequence ID" value="NC_019789.1"/>
</dbReference>
<keyword evidence="3" id="KW-1185">Reference proteome</keyword>
<gene>
    <name evidence="2" type="ordered locus">Deipe_3872</name>
</gene>
<accession>L0A7X8</accession>
<feature type="transmembrane region" description="Helical" evidence="1">
    <location>
        <begin position="75"/>
        <end position="95"/>
    </location>
</feature>
<dbReference type="KEGG" id="dpd:Deipe_3872"/>
<dbReference type="Proteomes" id="UP000010467">
    <property type="component" value="Plasmid pDEIPE01"/>
</dbReference>
<name>L0A7X8_DEIPD</name>
<dbReference type="HOGENOM" id="CLU_087516_0_0_0"/>